<dbReference type="RefSeq" id="XP_024779512.1">
    <property type="nucleotide sequence ID" value="XM_024914261.1"/>
</dbReference>
<keyword evidence="1" id="KW-0812">Transmembrane</keyword>
<feature type="transmembrane region" description="Helical" evidence="1">
    <location>
        <begin position="12"/>
        <end position="28"/>
    </location>
</feature>
<keyword evidence="1" id="KW-1133">Transmembrane helix</keyword>
<evidence type="ECO:0000256" key="1">
    <source>
        <dbReference type="SAM" id="Phobius"/>
    </source>
</evidence>
<keyword evidence="3" id="KW-1185">Reference proteome</keyword>
<accession>A0A2T4ARY9</accession>
<dbReference type="Proteomes" id="UP000241690">
    <property type="component" value="Unassembled WGS sequence"/>
</dbReference>
<evidence type="ECO:0000313" key="3">
    <source>
        <dbReference type="Proteomes" id="UP000241690"/>
    </source>
</evidence>
<gene>
    <name evidence="2" type="ORF">M431DRAFT_316044</name>
</gene>
<proteinExistence type="predicted"/>
<dbReference type="AlphaFoldDB" id="A0A2T4ARY9"/>
<dbReference type="GeneID" id="36622826"/>
<sequence>MVETFTLKDGDRILRLFLIITFVVYRIVRLSLAMASRKGYVFCFSLVVVEYCKKWSDTCSHVNISCPL</sequence>
<keyword evidence="1" id="KW-0472">Membrane</keyword>
<organism evidence="2 3">
    <name type="scientific">Trichoderma harzianum CBS 226.95</name>
    <dbReference type="NCBI Taxonomy" id="983964"/>
    <lineage>
        <taxon>Eukaryota</taxon>
        <taxon>Fungi</taxon>
        <taxon>Dikarya</taxon>
        <taxon>Ascomycota</taxon>
        <taxon>Pezizomycotina</taxon>
        <taxon>Sordariomycetes</taxon>
        <taxon>Hypocreomycetidae</taxon>
        <taxon>Hypocreales</taxon>
        <taxon>Hypocreaceae</taxon>
        <taxon>Trichoderma</taxon>
    </lineage>
</organism>
<name>A0A2T4ARY9_TRIHA</name>
<reference evidence="2 3" key="1">
    <citation type="submission" date="2016-07" db="EMBL/GenBank/DDBJ databases">
        <title>Multiple horizontal gene transfer events from other fungi enriched the ability of initially mycotrophic Trichoderma (Ascomycota) to feed on dead plant biomass.</title>
        <authorList>
            <consortium name="DOE Joint Genome Institute"/>
            <person name="Aerts A."/>
            <person name="Atanasova L."/>
            <person name="Chenthamara K."/>
            <person name="Zhang J."/>
            <person name="Grujic M."/>
            <person name="Henrissat B."/>
            <person name="Kuo A."/>
            <person name="Salamov A."/>
            <person name="Lipzen A."/>
            <person name="Labutti K."/>
            <person name="Barry K."/>
            <person name="Miao Y."/>
            <person name="Rahimi M.J."/>
            <person name="Shen Q."/>
            <person name="Grigoriev I.V."/>
            <person name="Kubicek C.P."/>
            <person name="Druzhinina I.S."/>
        </authorList>
    </citation>
    <scope>NUCLEOTIDE SEQUENCE [LARGE SCALE GENOMIC DNA]</scope>
    <source>
        <strain evidence="2 3">CBS 226.95</strain>
    </source>
</reference>
<evidence type="ECO:0000313" key="2">
    <source>
        <dbReference type="EMBL" id="PTB59835.1"/>
    </source>
</evidence>
<dbReference type="EMBL" id="KZ679676">
    <property type="protein sequence ID" value="PTB59835.1"/>
    <property type="molecule type" value="Genomic_DNA"/>
</dbReference>
<protein>
    <submittedName>
        <fullName evidence="2">Uncharacterized protein</fullName>
    </submittedName>
</protein>